<reference evidence="3 4" key="1">
    <citation type="journal article" date="2018" name="Proc. Natl. Acad. Sci. U.S.A.">
        <title>Draft genome sequence of Camellia sinensis var. sinensis provides insights into the evolution of the tea genome and tea quality.</title>
        <authorList>
            <person name="Wei C."/>
            <person name="Yang H."/>
            <person name="Wang S."/>
            <person name="Zhao J."/>
            <person name="Liu C."/>
            <person name="Gao L."/>
            <person name="Xia E."/>
            <person name="Lu Y."/>
            <person name="Tai Y."/>
            <person name="She G."/>
            <person name="Sun J."/>
            <person name="Cao H."/>
            <person name="Tong W."/>
            <person name="Gao Q."/>
            <person name="Li Y."/>
            <person name="Deng W."/>
            <person name="Jiang X."/>
            <person name="Wang W."/>
            <person name="Chen Q."/>
            <person name="Zhang S."/>
            <person name="Li H."/>
            <person name="Wu J."/>
            <person name="Wang P."/>
            <person name="Li P."/>
            <person name="Shi C."/>
            <person name="Zheng F."/>
            <person name="Jian J."/>
            <person name="Huang B."/>
            <person name="Shan D."/>
            <person name="Shi M."/>
            <person name="Fang C."/>
            <person name="Yue Y."/>
            <person name="Li F."/>
            <person name="Li D."/>
            <person name="Wei S."/>
            <person name="Han B."/>
            <person name="Jiang C."/>
            <person name="Yin Y."/>
            <person name="Xia T."/>
            <person name="Zhang Z."/>
            <person name="Bennetzen J.L."/>
            <person name="Zhao S."/>
            <person name="Wan X."/>
        </authorList>
    </citation>
    <scope>NUCLEOTIDE SEQUENCE [LARGE SCALE GENOMIC DNA]</scope>
    <source>
        <strain evidence="4">cv. Shuchazao</strain>
        <tissue evidence="3">Leaf</tissue>
    </source>
</reference>
<comment type="caution">
    <text evidence="3">The sequence shown here is derived from an EMBL/GenBank/DDBJ whole genome shotgun (WGS) entry which is preliminary data.</text>
</comment>
<evidence type="ECO:0008006" key="5">
    <source>
        <dbReference type="Google" id="ProtNLM"/>
    </source>
</evidence>
<protein>
    <recommendedName>
        <fullName evidence="5">WAT1-related protein</fullName>
    </recommendedName>
</protein>
<feature type="compositionally biased region" description="Basic residues" evidence="1">
    <location>
        <begin position="90"/>
        <end position="101"/>
    </location>
</feature>
<feature type="transmembrane region" description="Helical" evidence="2">
    <location>
        <begin position="46"/>
        <end position="63"/>
    </location>
</feature>
<keyword evidence="4" id="KW-1185">Reference proteome</keyword>
<feature type="region of interest" description="Disordered" evidence="1">
    <location>
        <begin position="89"/>
        <end position="115"/>
    </location>
</feature>
<keyword evidence="2" id="KW-0812">Transmembrane</keyword>
<organism evidence="3 4">
    <name type="scientific">Camellia sinensis var. sinensis</name>
    <name type="common">China tea</name>
    <dbReference type="NCBI Taxonomy" id="542762"/>
    <lineage>
        <taxon>Eukaryota</taxon>
        <taxon>Viridiplantae</taxon>
        <taxon>Streptophyta</taxon>
        <taxon>Embryophyta</taxon>
        <taxon>Tracheophyta</taxon>
        <taxon>Spermatophyta</taxon>
        <taxon>Magnoliopsida</taxon>
        <taxon>eudicotyledons</taxon>
        <taxon>Gunneridae</taxon>
        <taxon>Pentapetalae</taxon>
        <taxon>asterids</taxon>
        <taxon>Ericales</taxon>
        <taxon>Theaceae</taxon>
        <taxon>Camellia</taxon>
    </lineage>
</organism>
<dbReference type="Proteomes" id="UP000306102">
    <property type="component" value="Unassembled WGS sequence"/>
</dbReference>
<evidence type="ECO:0000313" key="3">
    <source>
        <dbReference type="EMBL" id="THG07953.1"/>
    </source>
</evidence>
<gene>
    <name evidence="3" type="ORF">TEA_003797</name>
</gene>
<evidence type="ECO:0000256" key="1">
    <source>
        <dbReference type="SAM" id="MobiDB-lite"/>
    </source>
</evidence>
<evidence type="ECO:0000256" key="2">
    <source>
        <dbReference type="SAM" id="Phobius"/>
    </source>
</evidence>
<keyword evidence="2" id="KW-1133">Transmembrane helix</keyword>
<accession>A0A4S4DX37</accession>
<sequence length="134" mass="14898">MGKITNTLNGLKPAMAMVVVQAALAGNSVFIKLASRIGLSMRVLTAYRFVFATAIIVPLALLLERKIYINKEELGAITSSNLLIGEKPTRKEKYKSRRKKKTDQTALPRVESSCHSERWMTAGSYAPDQRSNQQ</sequence>
<dbReference type="EMBL" id="SDRB02009673">
    <property type="protein sequence ID" value="THG07953.1"/>
    <property type="molecule type" value="Genomic_DNA"/>
</dbReference>
<proteinExistence type="predicted"/>
<evidence type="ECO:0000313" key="4">
    <source>
        <dbReference type="Proteomes" id="UP000306102"/>
    </source>
</evidence>
<dbReference type="AlphaFoldDB" id="A0A4S4DX37"/>
<keyword evidence="2" id="KW-0472">Membrane</keyword>
<name>A0A4S4DX37_CAMSN</name>
<feature type="transmembrane region" description="Helical" evidence="2">
    <location>
        <begin position="14"/>
        <end position="34"/>
    </location>
</feature>